<reference evidence="10 11" key="1">
    <citation type="submission" date="2020-10" db="EMBL/GenBank/DDBJ databases">
        <title>The Coptis chinensis genome and diversification of protoberbering-type alkaloids.</title>
        <authorList>
            <person name="Wang B."/>
            <person name="Shu S."/>
            <person name="Song C."/>
            <person name="Liu Y."/>
        </authorList>
    </citation>
    <scope>NUCLEOTIDE SEQUENCE [LARGE SCALE GENOMIC DNA]</scope>
    <source>
        <strain evidence="10">HL-2020</strain>
        <tissue evidence="10">Leaf</tissue>
    </source>
</reference>
<dbReference type="GO" id="GO:0031969">
    <property type="term" value="C:chloroplast membrane"/>
    <property type="evidence" value="ECO:0007669"/>
    <property type="project" value="UniProtKB-SubCell"/>
</dbReference>
<evidence type="ECO:0000256" key="5">
    <source>
        <dbReference type="ARBA" id="ARBA00022692"/>
    </source>
</evidence>
<evidence type="ECO:0000256" key="8">
    <source>
        <dbReference type="ARBA" id="ARBA00023136"/>
    </source>
</evidence>
<accession>A0A835H947</accession>
<comment type="caution">
    <text evidence="10">The sequence shown here is derived from an EMBL/GenBank/DDBJ whole genome shotgun (WGS) entry which is preliminary data.</text>
</comment>
<keyword evidence="5" id="KW-0812">Transmembrane</keyword>
<dbReference type="AlphaFoldDB" id="A0A835H947"/>
<dbReference type="EMBL" id="JADFTS010000007">
    <property type="protein sequence ID" value="KAF9595985.1"/>
    <property type="molecule type" value="Genomic_DNA"/>
</dbReference>
<keyword evidence="7" id="KW-1133">Transmembrane helix</keyword>
<evidence type="ECO:0000256" key="2">
    <source>
        <dbReference type="ARBA" id="ARBA00010793"/>
    </source>
</evidence>
<dbReference type="InterPro" id="IPR021825">
    <property type="entry name" value="RETICULATA-related"/>
</dbReference>
<dbReference type="Pfam" id="PF11891">
    <property type="entry name" value="RETICULATA-like"/>
    <property type="match status" value="1"/>
</dbReference>
<dbReference type="PANTHER" id="PTHR31620:SF8">
    <property type="entry name" value="PROTEIN RETICULATA-RELATED 4, CHLOROPLASTIC-LIKE"/>
    <property type="match status" value="1"/>
</dbReference>
<evidence type="ECO:0000256" key="3">
    <source>
        <dbReference type="ARBA" id="ARBA00022528"/>
    </source>
</evidence>
<evidence type="ECO:0000256" key="9">
    <source>
        <dbReference type="SAM" id="SignalP"/>
    </source>
</evidence>
<keyword evidence="4" id="KW-0934">Plastid</keyword>
<gene>
    <name evidence="10" type="ORF">IFM89_006912</name>
</gene>
<evidence type="ECO:0000256" key="1">
    <source>
        <dbReference type="ARBA" id="ARBA00004508"/>
    </source>
</evidence>
<dbReference type="OrthoDB" id="205639at2759"/>
<keyword evidence="9" id="KW-0732">Signal</keyword>
<evidence type="ECO:0000313" key="11">
    <source>
        <dbReference type="Proteomes" id="UP000631114"/>
    </source>
</evidence>
<evidence type="ECO:0000256" key="6">
    <source>
        <dbReference type="ARBA" id="ARBA00022946"/>
    </source>
</evidence>
<evidence type="ECO:0000256" key="7">
    <source>
        <dbReference type="ARBA" id="ARBA00022989"/>
    </source>
</evidence>
<comment type="subcellular location">
    <subcellularLocation>
        <location evidence="1">Plastid</location>
        <location evidence="1">Chloroplast membrane</location>
        <topology evidence="1">Multi-pass membrane protein</topology>
    </subcellularLocation>
</comment>
<evidence type="ECO:0000256" key="4">
    <source>
        <dbReference type="ARBA" id="ARBA00022640"/>
    </source>
</evidence>
<feature type="chain" id="PRO_5032583927" evidence="9">
    <location>
        <begin position="19"/>
        <end position="206"/>
    </location>
</feature>
<name>A0A835H947_9MAGN</name>
<protein>
    <submittedName>
        <fullName evidence="10">Uncharacterized protein</fullName>
    </submittedName>
</protein>
<evidence type="ECO:0000313" key="10">
    <source>
        <dbReference type="EMBL" id="KAF9595985.1"/>
    </source>
</evidence>
<proteinExistence type="inferred from homology"/>
<keyword evidence="3" id="KW-0150">Chloroplast</keyword>
<organism evidence="10 11">
    <name type="scientific">Coptis chinensis</name>
    <dbReference type="NCBI Taxonomy" id="261450"/>
    <lineage>
        <taxon>Eukaryota</taxon>
        <taxon>Viridiplantae</taxon>
        <taxon>Streptophyta</taxon>
        <taxon>Embryophyta</taxon>
        <taxon>Tracheophyta</taxon>
        <taxon>Spermatophyta</taxon>
        <taxon>Magnoliopsida</taxon>
        <taxon>Ranunculales</taxon>
        <taxon>Ranunculaceae</taxon>
        <taxon>Coptidoideae</taxon>
        <taxon>Coptis</taxon>
    </lineage>
</organism>
<keyword evidence="11" id="KW-1185">Reference proteome</keyword>
<keyword evidence="8" id="KW-0472">Membrane</keyword>
<sequence length="206" mass="22141">MAIIADFMLVWLPAPTISLRAPIAVSAGRIAKFFYGCPDNAFQVALAGTSYSFLQRIGAILRNGTKLFAVGTGASLVGTGITNVLISTRKALDKSFAGEAEDVPILSTSVAYGVYMAVSSNLRQHILGIIDVGGLCSLDWNPEDPRIEHNATRKENSYGSCGLCSIAGMNLVLTEKYRLIDLKFLVTGKDHAITLGKELQHLKTYS</sequence>
<comment type="similarity">
    <text evidence="2">Belongs to the RETICULATA family.</text>
</comment>
<dbReference type="Proteomes" id="UP000631114">
    <property type="component" value="Unassembled WGS sequence"/>
</dbReference>
<dbReference type="PANTHER" id="PTHR31620">
    <property type="entry name" value="PROTEIN RETICULATA-RELATED 2, CHLOROPLASTIC-RELATED"/>
    <property type="match status" value="1"/>
</dbReference>
<keyword evidence="6" id="KW-0809">Transit peptide</keyword>
<feature type="signal peptide" evidence="9">
    <location>
        <begin position="1"/>
        <end position="18"/>
    </location>
</feature>